<reference evidence="1" key="2">
    <citation type="journal article" date="2015" name="Data Brief">
        <title>Shoot transcriptome of the giant reed, Arundo donax.</title>
        <authorList>
            <person name="Barrero R.A."/>
            <person name="Guerrero F.D."/>
            <person name="Moolhuijzen P."/>
            <person name="Goolsby J.A."/>
            <person name="Tidwell J."/>
            <person name="Bellgard S.E."/>
            <person name="Bellgard M.I."/>
        </authorList>
    </citation>
    <scope>NUCLEOTIDE SEQUENCE</scope>
    <source>
        <tissue evidence="1">Shoot tissue taken approximately 20 cm above the soil surface</tissue>
    </source>
</reference>
<sequence length="18" mass="2131">MSRIIKLIGWDREKTLNG</sequence>
<evidence type="ECO:0000313" key="1">
    <source>
        <dbReference type="EMBL" id="JAD92066.1"/>
    </source>
</evidence>
<organism evidence="1">
    <name type="scientific">Arundo donax</name>
    <name type="common">Giant reed</name>
    <name type="synonym">Donax arundinaceus</name>
    <dbReference type="NCBI Taxonomy" id="35708"/>
    <lineage>
        <taxon>Eukaryota</taxon>
        <taxon>Viridiplantae</taxon>
        <taxon>Streptophyta</taxon>
        <taxon>Embryophyta</taxon>
        <taxon>Tracheophyta</taxon>
        <taxon>Spermatophyta</taxon>
        <taxon>Magnoliopsida</taxon>
        <taxon>Liliopsida</taxon>
        <taxon>Poales</taxon>
        <taxon>Poaceae</taxon>
        <taxon>PACMAD clade</taxon>
        <taxon>Arundinoideae</taxon>
        <taxon>Arundineae</taxon>
        <taxon>Arundo</taxon>
    </lineage>
</organism>
<protein>
    <submittedName>
        <fullName evidence="1">Uncharacterized protein</fullName>
    </submittedName>
</protein>
<dbReference type="EMBL" id="GBRH01205829">
    <property type="protein sequence ID" value="JAD92066.1"/>
    <property type="molecule type" value="Transcribed_RNA"/>
</dbReference>
<dbReference type="AlphaFoldDB" id="A0A0A9DWB1"/>
<name>A0A0A9DWB1_ARUDO</name>
<proteinExistence type="predicted"/>
<reference evidence="1" key="1">
    <citation type="submission" date="2014-09" db="EMBL/GenBank/DDBJ databases">
        <authorList>
            <person name="Magalhaes I.L.F."/>
            <person name="Oliveira U."/>
            <person name="Santos F.R."/>
            <person name="Vidigal T.H.D.A."/>
            <person name="Brescovit A.D."/>
            <person name="Santos A.J."/>
        </authorList>
    </citation>
    <scope>NUCLEOTIDE SEQUENCE</scope>
    <source>
        <tissue evidence="1">Shoot tissue taken approximately 20 cm above the soil surface</tissue>
    </source>
</reference>
<accession>A0A0A9DWB1</accession>